<evidence type="ECO:0000313" key="4">
    <source>
        <dbReference type="Proteomes" id="UP000242877"/>
    </source>
</evidence>
<comment type="caution">
    <text evidence="3">The sequence shown here is derived from an EMBL/GenBank/DDBJ whole genome shotgun (WGS) entry which is preliminary data.</text>
</comment>
<dbReference type="AlphaFoldDB" id="A0A167XYX1"/>
<dbReference type="OrthoDB" id="5597581at2759"/>
<accession>A0A167XYX1</accession>
<protein>
    <submittedName>
        <fullName evidence="3">WW domain binding protein 11</fullName>
    </submittedName>
</protein>
<feature type="compositionally biased region" description="Basic and acidic residues" evidence="1">
    <location>
        <begin position="65"/>
        <end position="89"/>
    </location>
</feature>
<dbReference type="InterPro" id="IPR019007">
    <property type="entry name" value="Wbp11/ELF5/Saf1_N"/>
</dbReference>
<sequence length="271" mass="31010">MAKDKERTINPAQAQRKAEKLKALKKSKAEQQARRNEKLARRNPARIERQINDLKAAEESGQQLKPHEKQRLEELERDLKAVQKAREALGDAAPKFTSFKSDGDHSTLGKRQRDGHGRPRRHDDSSETDEDVMNIPMPRDKSPPIPREYWQRKRERREKEAANHPDKGLPPKPVVESKAVYEAAPEIRDLRKEAVSRFVPATVRQKQQNITVPGRLLEPEEMDKLEKAGYLPPAQVNDNPSTKQATEFDADLEALHNLNQAHVEDAEDDDL</sequence>
<keyword evidence="4" id="KW-1185">Reference proteome</keyword>
<dbReference type="EMBL" id="AZGZ01000016">
    <property type="protein sequence ID" value="KZZ90648.1"/>
    <property type="molecule type" value="Genomic_DNA"/>
</dbReference>
<organism evidence="3 4">
    <name type="scientific">Ascosphaera apis ARSEF 7405</name>
    <dbReference type="NCBI Taxonomy" id="392613"/>
    <lineage>
        <taxon>Eukaryota</taxon>
        <taxon>Fungi</taxon>
        <taxon>Dikarya</taxon>
        <taxon>Ascomycota</taxon>
        <taxon>Pezizomycotina</taxon>
        <taxon>Eurotiomycetes</taxon>
        <taxon>Eurotiomycetidae</taxon>
        <taxon>Onygenales</taxon>
        <taxon>Ascosphaeraceae</taxon>
        <taxon>Ascosphaera</taxon>
    </lineage>
</organism>
<dbReference type="Proteomes" id="UP000242877">
    <property type="component" value="Unassembled WGS sequence"/>
</dbReference>
<feature type="compositionally biased region" description="Basic and acidic residues" evidence="1">
    <location>
        <begin position="16"/>
        <end position="58"/>
    </location>
</feature>
<feature type="compositionally biased region" description="Basic and acidic residues" evidence="1">
    <location>
        <begin position="101"/>
        <end position="125"/>
    </location>
</feature>
<proteinExistence type="predicted"/>
<feature type="domain" description="Wbp11/ELF5/Saf1 N-terminal" evidence="2">
    <location>
        <begin position="6"/>
        <end position="84"/>
    </location>
</feature>
<name>A0A167XYX1_9EURO</name>
<feature type="compositionally biased region" description="Basic and acidic residues" evidence="1">
    <location>
        <begin position="149"/>
        <end position="169"/>
    </location>
</feature>
<evidence type="ECO:0000259" key="2">
    <source>
        <dbReference type="Pfam" id="PF09429"/>
    </source>
</evidence>
<evidence type="ECO:0000256" key="1">
    <source>
        <dbReference type="SAM" id="MobiDB-lite"/>
    </source>
</evidence>
<dbReference type="Pfam" id="PF09429">
    <property type="entry name" value="Wbp11"/>
    <property type="match status" value="1"/>
</dbReference>
<dbReference type="GO" id="GO:0006396">
    <property type="term" value="P:RNA processing"/>
    <property type="evidence" value="ECO:0007669"/>
    <property type="project" value="InterPro"/>
</dbReference>
<evidence type="ECO:0000313" key="3">
    <source>
        <dbReference type="EMBL" id="KZZ90648.1"/>
    </source>
</evidence>
<feature type="region of interest" description="Disordered" evidence="1">
    <location>
        <begin position="1"/>
        <end position="176"/>
    </location>
</feature>
<reference evidence="3 4" key="1">
    <citation type="journal article" date="2016" name="Genome Biol. Evol.">
        <title>Divergent and convergent evolution of fungal pathogenicity.</title>
        <authorList>
            <person name="Shang Y."/>
            <person name="Xiao G."/>
            <person name="Zheng P."/>
            <person name="Cen K."/>
            <person name="Zhan S."/>
            <person name="Wang C."/>
        </authorList>
    </citation>
    <scope>NUCLEOTIDE SEQUENCE [LARGE SCALE GENOMIC DNA]</scope>
    <source>
        <strain evidence="3 4">ARSEF 7405</strain>
    </source>
</reference>
<dbReference type="VEuPathDB" id="FungiDB:AAP_03743"/>
<gene>
    <name evidence="3" type="ORF">AAP_03743</name>
</gene>